<keyword evidence="1" id="KW-0378">Hydrolase</keyword>
<dbReference type="AlphaFoldDB" id="A0A4Y8R8M6"/>
<feature type="compositionally biased region" description="Basic residues" evidence="3">
    <location>
        <begin position="70"/>
        <end position="116"/>
    </location>
</feature>
<accession>A0A4Y8R8M6</accession>
<feature type="compositionally biased region" description="Basic residues" evidence="3">
    <location>
        <begin position="184"/>
        <end position="198"/>
    </location>
</feature>
<evidence type="ECO:0000313" key="5">
    <source>
        <dbReference type="EMBL" id="TFF17544.1"/>
    </source>
</evidence>
<feature type="compositionally biased region" description="Basic residues" evidence="3">
    <location>
        <begin position="286"/>
        <end position="301"/>
    </location>
</feature>
<keyword evidence="6" id="KW-1185">Reference proteome</keyword>
<dbReference type="GO" id="GO:0016787">
    <property type="term" value="F:hydrolase activity"/>
    <property type="evidence" value="ECO:0007669"/>
    <property type="project" value="UniProtKB-KW"/>
</dbReference>
<feature type="compositionally biased region" description="Polar residues" evidence="3">
    <location>
        <begin position="53"/>
        <end position="62"/>
    </location>
</feature>
<keyword evidence="4" id="KW-0472">Membrane</keyword>
<feature type="transmembrane region" description="Helical" evidence="4">
    <location>
        <begin position="374"/>
        <end position="399"/>
    </location>
</feature>
<evidence type="ECO:0000256" key="4">
    <source>
        <dbReference type="SAM" id="Phobius"/>
    </source>
</evidence>
<dbReference type="Proteomes" id="UP000298003">
    <property type="component" value="Unassembled WGS sequence"/>
</dbReference>
<evidence type="ECO:0000313" key="6">
    <source>
        <dbReference type="Proteomes" id="UP000298003"/>
    </source>
</evidence>
<feature type="region of interest" description="Disordered" evidence="3">
    <location>
        <begin position="1"/>
        <end position="271"/>
    </location>
</feature>
<feature type="active site" description="Acyl-thioester intermediate" evidence="2">
    <location>
        <position position="565"/>
    </location>
</feature>
<evidence type="ECO:0000256" key="3">
    <source>
        <dbReference type="SAM" id="MobiDB-lite"/>
    </source>
</evidence>
<evidence type="ECO:0000256" key="2">
    <source>
        <dbReference type="PIRSR" id="PIRSR605754-1"/>
    </source>
</evidence>
<organism evidence="5 6">
    <name type="scientific">Cellulosimicrobium funkei</name>
    <dbReference type="NCBI Taxonomy" id="264251"/>
    <lineage>
        <taxon>Bacteria</taxon>
        <taxon>Bacillati</taxon>
        <taxon>Actinomycetota</taxon>
        <taxon>Actinomycetes</taxon>
        <taxon>Micrococcales</taxon>
        <taxon>Promicromonosporaceae</taxon>
        <taxon>Cellulosimicrobium</taxon>
    </lineage>
</organism>
<sequence length="609" mass="66741">MGRAKVVDGPRGSAGAQVRHDRGRRSSTSVVGAHNRHGHRARRTCREVCRARLSTTQSTTPTHHADARRRPGRRPRPPPGRRRSREHHGPRRHGPGRPRRGAVVRPGRHAARASRPVRRDGRARPRARRGHVHGERAPRARRRVPAPGEPRAARRPRVRPRGRPRDAGRRPDGGGRGPVADRGRARRRRPRPRGAHGRGRGDDARRGRRRLRDARRRAPRGQLPGGDPPRRPRRAPAGHPVRRQRAVGGRCRGDDAPGAARHGDVGVPLRGQHPAAARPRVLPALRRRGRGRPRGPARRARPFAGRPGVQGVRRRGEPRLVGRGRERHRDAGLPGGARAPLRAPVRRGGVVTATTPAPARHAGHRGSGRGPVSAVVGVLGELLITLGILLGLYVVWQLWWTDVQADRVQAQVLEEIQAPTPDAADVGTTILRDDPPVPAAPALGEVWGTLYVPRWDGKMMPIAEGTDKRSILDQAMAGHYPETVMPGAVGNFSLAGHRQTYGKIFHDVEELEIGDPIVVEADGTWYVYRVDHMQAVKPDQVEAIAPVPWQPGVEPTERYLTLTTCHPIGLNSLVARYIVNAKFDYWMPVEDGTPPELVGQTAPAAEGGS</sequence>
<feature type="compositionally biased region" description="Basic and acidic residues" evidence="3">
    <location>
        <begin position="163"/>
        <end position="183"/>
    </location>
</feature>
<dbReference type="Gene3D" id="2.40.260.10">
    <property type="entry name" value="Sortase"/>
    <property type="match status" value="1"/>
</dbReference>
<dbReference type="InterPro" id="IPR005754">
    <property type="entry name" value="Sortase"/>
</dbReference>
<reference evidence="5 6" key="1">
    <citation type="submission" date="2019-03" db="EMBL/GenBank/DDBJ databases">
        <title>Cellulosimicrobium funkei JCM14302 Assembly.</title>
        <authorList>
            <person name="Dou T."/>
        </authorList>
    </citation>
    <scope>NUCLEOTIDE SEQUENCE [LARGE SCALE GENOMIC DNA]</scope>
    <source>
        <strain evidence="5 6">JCM 14302</strain>
    </source>
</reference>
<feature type="compositionally biased region" description="Basic residues" evidence="3">
    <location>
        <begin position="153"/>
        <end position="162"/>
    </location>
</feature>
<dbReference type="InterPro" id="IPR053465">
    <property type="entry name" value="Sortase_Class_E"/>
</dbReference>
<comment type="caution">
    <text evidence="5">The sequence shown here is derived from an EMBL/GenBank/DDBJ whole genome shotgun (WGS) entry which is preliminary data.</text>
</comment>
<feature type="compositionally biased region" description="Basic residues" evidence="3">
    <location>
        <begin position="34"/>
        <end position="43"/>
    </location>
</feature>
<feature type="compositionally biased region" description="Low complexity" evidence="3">
    <location>
        <begin position="302"/>
        <end position="311"/>
    </location>
</feature>
<dbReference type="EMBL" id="SOZH01000001">
    <property type="protein sequence ID" value="TFF17544.1"/>
    <property type="molecule type" value="Genomic_DNA"/>
</dbReference>
<feature type="compositionally biased region" description="Basic residues" evidence="3">
    <location>
        <begin position="206"/>
        <end position="219"/>
    </location>
</feature>
<dbReference type="CDD" id="cd05830">
    <property type="entry name" value="Sortase_E"/>
    <property type="match status" value="1"/>
</dbReference>
<gene>
    <name evidence="5" type="ORF">E1O70_00275</name>
</gene>
<name>A0A4Y8R8M6_9MICO</name>
<dbReference type="SUPFAM" id="SSF63817">
    <property type="entry name" value="Sortase"/>
    <property type="match status" value="1"/>
</dbReference>
<protein>
    <submittedName>
        <fullName evidence="5">Class E sortase</fullName>
    </submittedName>
</protein>
<evidence type="ECO:0000256" key="1">
    <source>
        <dbReference type="ARBA" id="ARBA00022801"/>
    </source>
</evidence>
<feature type="region of interest" description="Disordered" evidence="3">
    <location>
        <begin position="286"/>
        <end position="312"/>
    </location>
</feature>
<dbReference type="NCBIfam" id="NF033747">
    <property type="entry name" value="class_E_sortase"/>
    <property type="match status" value="1"/>
</dbReference>
<keyword evidence="4" id="KW-0812">Transmembrane</keyword>
<proteinExistence type="predicted"/>
<feature type="compositionally biased region" description="Basic residues" evidence="3">
    <location>
        <begin position="231"/>
        <end position="245"/>
    </location>
</feature>
<feature type="active site" description="Proton donor/acceptor" evidence="2">
    <location>
        <position position="497"/>
    </location>
</feature>
<dbReference type="InterPro" id="IPR023365">
    <property type="entry name" value="Sortase_dom-sf"/>
</dbReference>
<keyword evidence="4" id="KW-1133">Transmembrane helix</keyword>
<dbReference type="InterPro" id="IPR042003">
    <property type="entry name" value="Sortase_E"/>
</dbReference>
<dbReference type="Pfam" id="PF04203">
    <property type="entry name" value="Sortase"/>
    <property type="match status" value="1"/>
</dbReference>
<dbReference type="NCBIfam" id="TIGR01076">
    <property type="entry name" value="sortase_fam"/>
    <property type="match status" value="1"/>
</dbReference>